<feature type="region of interest" description="Disordered" evidence="1">
    <location>
        <begin position="157"/>
        <end position="215"/>
    </location>
</feature>
<feature type="chain" id="PRO_5047122557" description="Cellulase" evidence="2">
    <location>
        <begin position="25"/>
        <end position="215"/>
    </location>
</feature>
<feature type="non-terminal residue" evidence="3">
    <location>
        <position position="215"/>
    </location>
</feature>
<organism evidence="3 4">
    <name type="scientific">Prorocentrum cordatum</name>
    <dbReference type="NCBI Taxonomy" id="2364126"/>
    <lineage>
        <taxon>Eukaryota</taxon>
        <taxon>Sar</taxon>
        <taxon>Alveolata</taxon>
        <taxon>Dinophyceae</taxon>
        <taxon>Prorocentrales</taxon>
        <taxon>Prorocentraceae</taxon>
        <taxon>Prorocentrum</taxon>
    </lineage>
</organism>
<keyword evidence="2" id="KW-0732">Signal</keyword>
<dbReference type="Proteomes" id="UP001189429">
    <property type="component" value="Unassembled WGS sequence"/>
</dbReference>
<gene>
    <name evidence="3" type="ORF">PCOR1329_LOCUS42336</name>
</gene>
<keyword evidence="4" id="KW-1185">Reference proteome</keyword>
<accession>A0ABN9TWX8</accession>
<proteinExistence type="predicted"/>
<protein>
    <recommendedName>
        <fullName evidence="5">Cellulase</fullName>
    </recommendedName>
</protein>
<evidence type="ECO:0000256" key="1">
    <source>
        <dbReference type="SAM" id="MobiDB-lite"/>
    </source>
</evidence>
<sequence length="215" mass="21573">MSPQRVPTALLALLLVGGAPRSAAIGVPGVEPAGQQLTSKRVGASYSAVSGSYWGQATGAWGGFTRDKTVYCLAESTTLQLAGDNSWHAMGTTCCDGSGSGSRPGCRTGSYSTAVSHCSAYGLRLCTLSELQGGAGEAHGCSFDDGLVWSSDGCGAATPSPTPYPTPSPTPYPTPGPTPSPTPYPTPSPTPYPTPGPTPSPTLDPTPSPTATVPA</sequence>
<dbReference type="EMBL" id="CAUYUJ010015084">
    <property type="protein sequence ID" value="CAK0849714.1"/>
    <property type="molecule type" value="Genomic_DNA"/>
</dbReference>
<evidence type="ECO:0000313" key="4">
    <source>
        <dbReference type="Proteomes" id="UP001189429"/>
    </source>
</evidence>
<comment type="caution">
    <text evidence="3">The sequence shown here is derived from an EMBL/GenBank/DDBJ whole genome shotgun (WGS) entry which is preliminary data.</text>
</comment>
<evidence type="ECO:0000313" key="3">
    <source>
        <dbReference type="EMBL" id="CAK0849714.1"/>
    </source>
</evidence>
<reference evidence="3" key="1">
    <citation type="submission" date="2023-10" db="EMBL/GenBank/DDBJ databases">
        <authorList>
            <person name="Chen Y."/>
            <person name="Shah S."/>
            <person name="Dougan E. K."/>
            <person name="Thang M."/>
            <person name="Chan C."/>
        </authorList>
    </citation>
    <scope>NUCLEOTIDE SEQUENCE [LARGE SCALE GENOMIC DNA]</scope>
</reference>
<feature type="compositionally biased region" description="Pro residues" evidence="1">
    <location>
        <begin position="160"/>
        <end position="208"/>
    </location>
</feature>
<name>A0ABN9TWX8_9DINO</name>
<evidence type="ECO:0000256" key="2">
    <source>
        <dbReference type="SAM" id="SignalP"/>
    </source>
</evidence>
<feature type="signal peptide" evidence="2">
    <location>
        <begin position="1"/>
        <end position="24"/>
    </location>
</feature>
<evidence type="ECO:0008006" key="5">
    <source>
        <dbReference type="Google" id="ProtNLM"/>
    </source>
</evidence>